<evidence type="ECO:0000256" key="1">
    <source>
        <dbReference type="SAM" id="Phobius"/>
    </source>
</evidence>
<dbReference type="Proteomes" id="UP000831796">
    <property type="component" value="Chromosome"/>
</dbReference>
<feature type="transmembrane region" description="Helical" evidence="1">
    <location>
        <begin position="96"/>
        <end position="118"/>
    </location>
</feature>
<keyword evidence="1" id="KW-0812">Transmembrane</keyword>
<feature type="transmembrane region" description="Helical" evidence="1">
    <location>
        <begin position="289"/>
        <end position="312"/>
    </location>
</feature>
<gene>
    <name evidence="2" type="ORF">MUN79_00785</name>
</gene>
<dbReference type="RefSeq" id="WP_244675931.1">
    <property type="nucleotide sequence ID" value="NZ_CP095046.1"/>
</dbReference>
<dbReference type="KEGG" id="hcu:MUN79_00785"/>
<dbReference type="EMBL" id="CP095046">
    <property type="protein sequence ID" value="UOQ72571.1"/>
    <property type="molecule type" value="Genomic_DNA"/>
</dbReference>
<keyword evidence="1" id="KW-0472">Membrane</keyword>
<reference evidence="2" key="1">
    <citation type="submission" date="2022-04" db="EMBL/GenBank/DDBJ databases">
        <title>Hymenobacter sp. isolated from the air.</title>
        <authorList>
            <person name="Won M."/>
            <person name="Lee C.-M."/>
            <person name="Woen H.-Y."/>
            <person name="Kwon S.-W."/>
        </authorList>
    </citation>
    <scope>NUCLEOTIDE SEQUENCE</scope>
    <source>
        <strain evidence="2">5116S-3</strain>
    </source>
</reference>
<name>A0A8T9Q827_9BACT</name>
<evidence type="ECO:0000313" key="2">
    <source>
        <dbReference type="EMBL" id="UOQ72571.1"/>
    </source>
</evidence>
<feature type="transmembrane region" description="Helical" evidence="1">
    <location>
        <begin position="332"/>
        <end position="352"/>
    </location>
</feature>
<proteinExistence type="predicted"/>
<keyword evidence="3" id="KW-1185">Reference proteome</keyword>
<dbReference type="AlphaFoldDB" id="A0A8T9Q827"/>
<protein>
    <submittedName>
        <fullName evidence="2">Uncharacterized protein</fullName>
    </submittedName>
</protein>
<keyword evidence="1" id="KW-1133">Transmembrane helix</keyword>
<feature type="transmembrane region" description="Helical" evidence="1">
    <location>
        <begin position="364"/>
        <end position="384"/>
    </location>
</feature>
<feature type="transmembrane region" description="Helical" evidence="1">
    <location>
        <begin position="130"/>
        <end position="148"/>
    </location>
</feature>
<organism evidence="2 3">
    <name type="scientific">Hymenobacter cellulosilyticus</name>
    <dbReference type="NCBI Taxonomy" id="2932248"/>
    <lineage>
        <taxon>Bacteria</taxon>
        <taxon>Pseudomonadati</taxon>
        <taxon>Bacteroidota</taxon>
        <taxon>Cytophagia</taxon>
        <taxon>Cytophagales</taxon>
        <taxon>Hymenobacteraceae</taxon>
        <taxon>Hymenobacter</taxon>
    </lineage>
</organism>
<feature type="transmembrane region" description="Helical" evidence="1">
    <location>
        <begin position="249"/>
        <end position="269"/>
    </location>
</feature>
<evidence type="ECO:0000313" key="3">
    <source>
        <dbReference type="Proteomes" id="UP000831796"/>
    </source>
</evidence>
<sequence length="478" mass="53147">MRKQYLWLALAVFILLDTSFSFWQHLNVELDGDMAAIILPAPWYSQVLQDPLGLGVLLKNEVYAAPNRFFAHQLLSSYFKTVPLALKAFVSPIESVYLASALLKTGVQLLLLLVLAAYIRVAAKVGWPQLLLAAALLVPLFHTSGYNMQMGIIDKSVTYTVFYALPMGLLLVFFWPFYRAAYTGQALQLGIAQHVGWAILAVVLAFNGPLVPAVVLIICPAALLYGAWQGSKQAGPNRLQATLTGIPRAQLLHFGFISLLCLYSLYIGLNNKENLTGASLALAERYARLPLGLFYQLTVKLGIPLILLLLLLNTVLLKRQPASAEQQRLLRLVKWLGLFAGIYLLLLPLGGYREYRPDIIRRDTFLPVLLGLIYAYGLTSLHLLGTLPPRLGQRYGLALVAFLGFMTLADKPINVGNQCEKAAMQQIANSWTSPVRLEDPDCKVMSWTKITDAAYSADNAQMLHYWGITSETRLYYQQ</sequence>
<feature type="transmembrane region" description="Helical" evidence="1">
    <location>
        <begin position="160"/>
        <end position="178"/>
    </location>
</feature>
<accession>A0A8T9Q827</accession>